<accession>X1DBJ3</accession>
<proteinExistence type="predicted"/>
<protein>
    <submittedName>
        <fullName evidence="1">Uncharacterized protein</fullName>
    </submittedName>
</protein>
<organism evidence="1">
    <name type="scientific">marine sediment metagenome</name>
    <dbReference type="NCBI Taxonomy" id="412755"/>
    <lineage>
        <taxon>unclassified sequences</taxon>
        <taxon>metagenomes</taxon>
        <taxon>ecological metagenomes</taxon>
    </lineage>
</organism>
<dbReference type="AlphaFoldDB" id="X1DBJ3"/>
<dbReference type="EMBL" id="BART01035800">
    <property type="protein sequence ID" value="GAH05685.1"/>
    <property type="molecule type" value="Genomic_DNA"/>
</dbReference>
<gene>
    <name evidence="1" type="ORF">S01H4_60634</name>
</gene>
<feature type="non-terminal residue" evidence="1">
    <location>
        <position position="1"/>
    </location>
</feature>
<evidence type="ECO:0000313" key="1">
    <source>
        <dbReference type="EMBL" id="GAH05685.1"/>
    </source>
</evidence>
<comment type="caution">
    <text evidence="1">The sequence shown here is derived from an EMBL/GenBank/DDBJ whole genome shotgun (WGS) entry which is preliminary data.</text>
</comment>
<name>X1DBJ3_9ZZZZ</name>
<sequence length="30" mass="3605">FGLKLLIKQILSKHKKQTILEINNDEFMDF</sequence>
<reference evidence="1" key="1">
    <citation type="journal article" date="2014" name="Front. Microbiol.">
        <title>High frequency of phylogenetically diverse reductive dehalogenase-homologous genes in deep subseafloor sedimentary metagenomes.</title>
        <authorList>
            <person name="Kawai M."/>
            <person name="Futagami T."/>
            <person name="Toyoda A."/>
            <person name="Takaki Y."/>
            <person name="Nishi S."/>
            <person name="Hori S."/>
            <person name="Arai W."/>
            <person name="Tsubouchi T."/>
            <person name="Morono Y."/>
            <person name="Uchiyama I."/>
            <person name="Ito T."/>
            <person name="Fujiyama A."/>
            <person name="Inagaki F."/>
            <person name="Takami H."/>
        </authorList>
    </citation>
    <scope>NUCLEOTIDE SEQUENCE</scope>
    <source>
        <strain evidence="1">Expedition CK06-06</strain>
    </source>
</reference>